<proteinExistence type="predicted"/>
<keyword evidence="2" id="KW-1185">Reference proteome</keyword>
<accession>W6XQM9</accession>
<evidence type="ECO:0000313" key="2">
    <source>
        <dbReference type="Proteomes" id="UP000053841"/>
    </source>
</evidence>
<gene>
    <name evidence="1" type="ORF">COCCADRAFT_41683</name>
</gene>
<dbReference type="KEGG" id="bze:COCCADRAFT_41683"/>
<reference evidence="1 2" key="1">
    <citation type="journal article" date="2013" name="PLoS Genet.">
        <title>Comparative genome structure, secondary metabolite, and effector coding capacity across Cochliobolus pathogens.</title>
        <authorList>
            <person name="Condon B.J."/>
            <person name="Leng Y."/>
            <person name="Wu D."/>
            <person name="Bushley K.E."/>
            <person name="Ohm R.A."/>
            <person name="Otillar R."/>
            <person name="Martin J."/>
            <person name="Schackwitz W."/>
            <person name="Grimwood J."/>
            <person name="MohdZainudin N."/>
            <person name="Xue C."/>
            <person name="Wang R."/>
            <person name="Manning V.A."/>
            <person name="Dhillon B."/>
            <person name="Tu Z.J."/>
            <person name="Steffenson B.J."/>
            <person name="Salamov A."/>
            <person name="Sun H."/>
            <person name="Lowry S."/>
            <person name="LaButti K."/>
            <person name="Han J."/>
            <person name="Copeland A."/>
            <person name="Lindquist E."/>
            <person name="Barry K."/>
            <person name="Schmutz J."/>
            <person name="Baker S.E."/>
            <person name="Ciuffetti L.M."/>
            <person name="Grigoriev I.V."/>
            <person name="Zhong S."/>
            <person name="Turgeon B.G."/>
        </authorList>
    </citation>
    <scope>NUCLEOTIDE SEQUENCE [LARGE SCALE GENOMIC DNA]</scope>
    <source>
        <strain evidence="1 2">26-R-13</strain>
    </source>
</reference>
<sequence>MFQSTFSIHDTPKKARVKGAADFMKYKERCDRFLQDLGWTARSMTWSQLAEELDLGVSGKTIKRHMGSIDSHKCIACSKGWMSQKLAQKRKEWATIMLDKYPKPEDWHRVRFSNELHWSIGAEKKIQIIRKPGERYCSDCIQHTLDRTAEKSHRYLYFYTTKSPNRKVSLERGDDFVVEEDNNSGHCGGRSALESYFNCPGLLNLASIENCWRLLKQFMARFPH</sequence>
<dbReference type="Gene3D" id="3.30.420.10">
    <property type="entry name" value="Ribonuclease H-like superfamily/Ribonuclease H"/>
    <property type="match status" value="1"/>
</dbReference>
<dbReference type="EMBL" id="KI964896">
    <property type="protein sequence ID" value="EUC27645.1"/>
    <property type="molecule type" value="Genomic_DNA"/>
</dbReference>
<dbReference type="HOGENOM" id="CLU_063715_0_0_1"/>
<dbReference type="GeneID" id="19149535"/>
<dbReference type="OrthoDB" id="3691195at2759"/>
<dbReference type="RefSeq" id="XP_007718052.1">
    <property type="nucleotide sequence ID" value="XM_007719862.1"/>
</dbReference>
<dbReference type="InterPro" id="IPR036397">
    <property type="entry name" value="RNaseH_sf"/>
</dbReference>
<dbReference type="AlphaFoldDB" id="W6XQM9"/>
<dbReference type="Proteomes" id="UP000053841">
    <property type="component" value="Unassembled WGS sequence"/>
</dbReference>
<protein>
    <submittedName>
        <fullName evidence="1">Uncharacterized protein</fullName>
    </submittedName>
</protein>
<organism evidence="1 2">
    <name type="scientific">Cochliobolus carbonum (strain 26-R-13)</name>
    <name type="common">Maize leaf spot fungus</name>
    <name type="synonym">Bipolaris zeicola</name>
    <dbReference type="NCBI Taxonomy" id="930089"/>
    <lineage>
        <taxon>Eukaryota</taxon>
        <taxon>Fungi</taxon>
        <taxon>Dikarya</taxon>
        <taxon>Ascomycota</taxon>
        <taxon>Pezizomycotina</taxon>
        <taxon>Dothideomycetes</taxon>
        <taxon>Pleosporomycetidae</taxon>
        <taxon>Pleosporales</taxon>
        <taxon>Pleosporineae</taxon>
        <taxon>Pleosporaceae</taxon>
        <taxon>Bipolaris</taxon>
    </lineage>
</organism>
<name>W6XQM9_COCC2</name>
<evidence type="ECO:0000313" key="1">
    <source>
        <dbReference type="EMBL" id="EUC27645.1"/>
    </source>
</evidence>
<dbReference type="GO" id="GO:0003676">
    <property type="term" value="F:nucleic acid binding"/>
    <property type="evidence" value="ECO:0007669"/>
    <property type="project" value="InterPro"/>
</dbReference>